<dbReference type="EMBL" id="JBHSBC010000003">
    <property type="protein sequence ID" value="MFC3979399.1"/>
    <property type="molecule type" value="Genomic_DNA"/>
</dbReference>
<keyword evidence="2" id="KW-1185">Reference proteome</keyword>
<protein>
    <recommendedName>
        <fullName evidence="3">FxLD family lantipeptide</fullName>
    </recommendedName>
</protein>
<comment type="caution">
    <text evidence="1">The sequence shown here is derived from an EMBL/GenBank/DDBJ whole genome shotgun (WGS) entry which is preliminary data.</text>
</comment>
<evidence type="ECO:0008006" key="3">
    <source>
        <dbReference type="Google" id="ProtNLM"/>
    </source>
</evidence>
<dbReference type="Proteomes" id="UP001595698">
    <property type="component" value="Unassembled WGS sequence"/>
</dbReference>
<gene>
    <name evidence="1" type="ORF">ACFOYY_04650</name>
</gene>
<name>A0ABV8EUY4_9ACTN</name>
<proteinExistence type="predicted"/>
<dbReference type="RefSeq" id="WP_362914890.1">
    <property type="nucleotide sequence ID" value="NZ_JBHSBC010000003.1"/>
</dbReference>
<reference evidence="2" key="1">
    <citation type="journal article" date="2019" name="Int. J. Syst. Evol. Microbiol.">
        <title>The Global Catalogue of Microorganisms (GCM) 10K type strain sequencing project: providing services to taxonomists for standard genome sequencing and annotation.</title>
        <authorList>
            <consortium name="The Broad Institute Genomics Platform"/>
            <consortium name="The Broad Institute Genome Sequencing Center for Infectious Disease"/>
            <person name="Wu L."/>
            <person name="Ma J."/>
        </authorList>
    </citation>
    <scope>NUCLEOTIDE SEQUENCE [LARGE SCALE GENOMIC DNA]</scope>
    <source>
        <strain evidence="2">TBRC 7912</strain>
    </source>
</reference>
<evidence type="ECO:0000313" key="2">
    <source>
        <dbReference type="Proteomes" id="UP001595698"/>
    </source>
</evidence>
<evidence type="ECO:0000313" key="1">
    <source>
        <dbReference type="EMBL" id="MFC3979399.1"/>
    </source>
</evidence>
<accession>A0ABV8EUY4</accession>
<sequence length="42" mass="4417">MELDIVALDLLPAAAEESQLRECSGPTCGITCKGRTCSMTTT</sequence>
<organism evidence="1 2">
    <name type="scientific">Streptosporangium jomthongense</name>
    <dbReference type="NCBI Taxonomy" id="1193683"/>
    <lineage>
        <taxon>Bacteria</taxon>
        <taxon>Bacillati</taxon>
        <taxon>Actinomycetota</taxon>
        <taxon>Actinomycetes</taxon>
        <taxon>Streptosporangiales</taxon>
        <taxon>Streptosporangiaceae</taxon>
        <taxon>Streptosporangium</taxon>
    </lineage>
</organism>